<dbReference type="PANTHER" id="PTHR35134">
    <property type="entry name" value="NUCLEOTIDASE YQFW-RELATED"/>
    <property type="match status" value="1"/>
</dbReference>
<evidence type="ECO:0000256" key="2">
    <source>
        <dbReference type="ARBA" id="ARBA00022801"/>
    </source>
</evidence>
<dbReference type="InterPro" id="IPR009206">
    <property type="entry name" value="Nucleotidase_putative"/>
</dbReference>
<dbReference type="PIRSF" id="PIRSF021362">
    <property type="entry name" value="UCP021362_HAD"/>
    <property type="match status" value="1"/>
</dbReference>
<evidence type="ECO:0000256" key="1">
    <source>
        <dbReference type="ARBA" id="ARBA00009589"/>
    </source>
</evidence>
<dbReference type="InterPro" id="IPR023214">
    <property type="entry name" value="HAD_sf"/>
</dbReference>
<proteinExistence type="inferred from homology"/>
<evidence type="ECO:0000313" key="4">
    <source>
        <dbReference type="EMBL" id="MFL0249153.1"/>
    </source>
</evidence>
<keyword evidence="2 3" id="KW-0378">Hydrolase</keyword>
<dbReference type="EMBL" id="JBJIAA010000001">
    <property type="protein sequence ID" value="MFL0249153.1"/>
    <property type="molecule type" value="Genomic_DNA"/>
</dbReference>
<organism evidence="4 5">
    <name type="scientific">Clostridium neuense</name>
    <dbReference type="NCBI Taxonomy" id="1728934"/>
    <lineage>
        <taxon>Bacteria</taxon>
        <taxon>Bacillati</taxon>
        <taxon>Bacillota</taxon>
        <taxon>Clostridia</taxon>
        <taxon>Eubacteriales</taxon>
        <taxon>Clostridiaceae</taxon>
        <taxon>Clostridium</taxon>
    </lineage>
</organism>
<dbReference type="SUPFAM" id="SSF56784">
    <property type="entry name" value="HAD-like"/>
    <property type="match status" value="1"/>
</dbReference>
<dbReference type="PANTHER" id="PTHR35134:SF2">
    <property type="entry name" value="NUCLEOTIDASE YQFW-RELATED"/>
    <property type="match status" value="1"/>
</dbReference>
<dbReference type="InterPro" id="IPR052419">
    <property type="entry name" value="5_3-deoxyribonucleotidase-like"/>
</dbReference>
<dbReference type="EC" id="3.1.3.-" evidence="3"/>
<evidence type="ECO:0000313" key="5">
    <source>
        <dbReference type="Proteomes" id="UP001623592"/>
    </source>
</evidence>
<sequence length="192" mass="22981">MKNLNICIDIDGTLTNPYYWLDKTAEHFNKIVRHEDFTQYEYSKVIGISQSDYDEFYEKYKFKYHSKDVLRFKARDVINKFYLSNNVFFVTAREKSLEMLTFSYLNRKNIKFDRLFVLGTHHKVKKAKELKCDVFIEDNPYNAEELSNAGFKVFLIDTTYNRKISHHNIIRVYDWIDIEDAVNNLILAENAI</sequence>
<dbReference type="RefSeq" id="WP_406785827.1">
    <property type="nucleotide sequence ID" value="NZ_JBJIAA010000001.1"/>
</dbReference>
<evidence type="ECO:0000256" key="3">
    <source>
        <dbReference type="PIRNR" id="PIRNR021362"/>
    </source>
</evidence>
<keyword evidence="5" id="KW-1185">Reference proteome</keyword>
<dbReference type="Proteomes" id="UP001623592">
    <property type="component" value="Unassembled WGS sequence"/>
</dbReference>
<comment type="caution">
    <text evidence="4">The sequence shown here is derived from an EMBL/GenBank/DDBJ whole genome shotgun (WGS) entry which is preliminary data.</text>
</comment>
<gene>
    <name evidence="4" type="ORF">ACJDT4_01865</name>
</gene>
<dbReference type="Pfam" id="PF06941">
    <property type="entry name" value="NT5C"/>
    <property type="match status" value="1"/>
</dbReference>
<reference evidence="4 5" key="1">
    <citation type="submission" date="2024-11" db="EMBL/GenBank/DDBJ databases">
        <authorList>
            <person name="Heng Y.C."/>
            <person name="Lim A.C.H."/>
            <person name="Lee J.K.Y."/>
            <person name="Kittelmann S."/>
        </authorList>
    </citation>
    <scope>NUCLEOTIDE SEQUENCE [LARGE SCALE GENOMIC DNA]</scope>
    <source>
        <strain evidence="4 5">WILCCON 0114</strain>
    </source>
</reference>
<accession>A0ABW8T9D2</accession>
<comment type="similarity">
    <text evidence="1 3">Belongs to the 5'(3')-deoxyribonucleotidase family.</text>
</comment>
<dbReference type="InterPro" id="IPR010708">
    <property type="entry name" value="5'(3')-deoxyribonucleotidase"/>
</dbReference>
<protein>
    <recommendedName>
        <fullName evidence="3">Nucleotidase</fullName>
        <ecNumber evidence="3">3.1.3.-</ecNumber>
    </recommendedName>
</protein>
<name>A0ABW8T9D2_9CLOT</name>
<dbReference type="Gene3D" id="3.40.50.1000">
    <property type="entry name" value="HAD superfamily/HAD-like"/>
    <property type="match status" value="1"/>
</dbReference>
<dbReference type="InterPro" id="IPR036412">
    <property type="entry name" value="HAD-like_sf"/>
</dbReference>